<dbReference type="InterPro" id="IPR036390">
    <property type="entry name" value="WH_DNA-bd_sf"/>
</dbReference>
<evidence type="ECO:0000256" key="4">
    <source>
        <dbReference type="ARBA" id="ARBA00023163"/>
    </source>
</evidence>
<evidence type="ECO:0000256" key="2">
    <source>
        <dbReference type="ARBA" id="ARBA00023015"/>
    </source>
</evidence>
<evidence type="ECO:0000256" key="3">
    <source>
        <dbReference type="ARBA" id="ARBA00023125"/>
    </source>
</evidence>
<dbReference type="PROSITE" id="PS50931">
    <property type="entry name" value="HTH_LYSR"/>
    <property type="match status" value="1"/>
</dbReference>
<dbReference type="STRING" id="47885.APT59_00640"/>
<proteinExistence type="inferred from homology"/>
<dbReference type="FunFam" id="1.10.10.10:FF:000001">
    <property type="entry name" value="LysR family transcriptional regulator"/>
    <property type="match status" value="1"/>
</dbReference>
<dbReference type="SUPFAM" id="SSF53850">
    <property type="entry name" value="Periplasmic binding protein-like II"/>
    <property type="match status" value="1"/>
</dbReference>
<dbReference type="Gene3D" id="3.40.190.290">
    <property type="match status" value="1"/>
</dbReference>
<dbReference type="EMBL" id="CP022198">
    <property type="protein sequence ID" value="AXA64708.1"/>
    <property type="molecule type" value="Genomic_DNA"/>
</dbReference>
<dbReference type="SUPFAM" id="SSF46785">
    <property type="entry name" value="Winged helix' DNA-binding domain"/>
    <property type="match status" value="1"/>
</dbReference>
<comment type="similarity">
    <text evidence="1">Belongs to the LysR transcriptional regulatory family.</text>
</comment>
<name>A0A2Z5A1N8_9PSED</name>
<dbReference type="AlphaFoldDB" id="A0A2Z5A1N8"/>
<dbReference type="Pfam" id="PF03466">
    <property type="entry name" value="LysR_substrate"/>
    <property type="match status" value="1"/>
</dbReference>
<dbReference type="GO" id="GO:0006351">
    <property type="term" value="P:DNA-templated transcription"/>
    <property type="evidence" value="ECO:0007669"/>
    <property type="project" value="TreeGrafter"/>
</dbReference>
<dbReference type="InterPro" id="IPR005119">
    <property type="entry name" value="LysR_subst-bd"/>
</dbReference>
<dbReference type="PANTHER" id="PTHR30537">
    <property type="entry name" value="HTH-TYPE TRANSCRIPTIONAL REGULATOR"/>
    <property type="match status" value="1"/>
</dbReference>
<dbReference type="FunFam" id="3.40.190.290:FF:000001">
    <property type="entry name" value="Transcriptional regulator, LysR family"/>
    <property type="match status" value="1"/>
</dbReference>
<dbReference type="Proteomes" id="UP000250579">
    <property type="component" value="Chromosome"/>
</dbReference>
<dbReference type="InterPro" id="IPR058163">
    <property type="entry name" value="LysR-type_TF_proteobact-type"/>
</dbReference>
<dbReference type="InterPro" id="IPR000847">
    <property type="entry name" value="LysR_HTH_N"/>
</dbReference>
<evidence type="ECO:0000256" key="1">
    <source>
        <dbReference type="ARBA" id="ARBA00009437"/>
    </source>
</evidence>
<keyword evidence="3" id="KW-0238">DNA-binding</keyword>
<reference evidence="6 7" key="1">
    <citation type="submission" date="2017-06" db="EMBL/GenBank/DDBJ databases">
        <title>Evolution towards high GC content and high-temperature stress adaptation in endophytic Pseudomonas oryzihabitans impacted its plant-growth promoting traits.</title>
        <authorList>
            <person name="Nascimento F.X."/>
        </authorList>
    </citation>
    <scope>NUCLEOTIDE SEQUENCE [LARGE SCALE GENOMIC DNA]</scope>
    <source>
        <strain evidence="6 7">MS8</strain>
    </source>
</reference>
<evidence type="ECO:0000313" key="6">
    <source>
        <dbReference type="EMBL" id="AXA64708.1"/>
    </source>
</evidence>
<dbReference type="GO" id="GO:0043565">
    <property type="term" value="F:sequence-specific DNA binding"/>
    <property type="evidence" value="ECO:0007669"/>
    <property type="project" value="TreeGrafter"/>
</dbReference>
<accession>A0A2Z5A1N8</accession>
<organism evidence="6 7">
    <name type="scientific">Pseudomonas oryzihabitans</name>
    <dbReference type="NCBI Taxonomy" id="47885"/>
    <lineage>
        <taxon>Bacteria</taxon>
        <taxon>Pseudomonadati</taxon>
        <taxon>Pseudomonadota</taxon>
        <taxon>Gammaproteobacteria</taxon>
        <taxon>Pseudomonadales</taxon>
        <taxon>Pseudomonadaceae</taxon>
        <taxon>Pseudomonas</taxon>
    </lineage>
</organism>
<dbReference type="InterPro" id="IPR036388">
    <property type="entry name" value="WH-like_DNA-bd_sf"/>
</dbReference>
<keyword evidence="2" id="KW-0805">Transcription regulation</keyword>
<gene>
    <name evidence="6" type="ORF">CE139_02440</name>
</gene>
<dbReference type="GO" id="GO:0003700">
    <property type="term" value="F:DNA-binding transcription factor activity"/>
    <property type="evidence" value="ECO:0007669"/>
    <property type="project" value="InterPro"/>
</dbReference>
<dbReference type="RefSeq" id="WP_208693416.1">
    <property type="nucleotide sequence ID" value="NZ_CP022198.1"/>
</dbReference>
<dbReference type="PANTHER" id="PTHR30537:SF5">
    <property type="entry name" value="HTH-TYPE TRANSCRIPTIONAL ACTIVATOR TTDR-RELATED"/>
    <property type="match status" value="1"/>
</dbReference>
<sequence>MSTDDLAFFVRLAGHPSLTAAARELGLSLAAVSKRLTALERRLGVQLIRRTTRRLDLTPEGLRYLEGARPLLTQLEDLEAAVGRPDAPLAGVLNLNATFGFGRRHLAPLLSDFARRHPELELNLYLSSHPVNLLDGPFDLDIRVGEPPDARVIAHRLLDNRRLLCAAPAYLARAGMPESVADLAQHNCLVLRQDAGDYAVWRFTRDGQHFSQKVRGSLSSNDGEVVVRLALEGHGLILRSEWDVAELIASGALVPLLTDHEASAAAIYAVHRQQRHVPRRLSELIRHLAQELPARLGHGCGVSEVRPRIGE</sequence>
<dbReference type="Gene3D" id="1.10.10.10">
    <property type="entry name" value="Winged helix-like DNA-binding domain superfamily/Winged helix DNA-binding domain"/>
    <property type="match status" value="1"/>
</dbReference>
<keyword evidence="4" id="KW-0804">Transcription</keyword>
<evidence type="ECO:0000313" key="7">
    <source>
        <dbReference type="Proteomes" id="UP000250579"/>
    </source>
</evidence>
<evidence type="ECO:0000259" key="5">
    <source>
        <dbReference type="PROSITE" id="PS50931"/>
    </source>
</evidence>
<feature type="domain" description="HTH lysR-type" evidence="5">
    <location>
        <begin position="1"/>
        <end position="58"/>
    </location>
</feature>
<dbReference type="Pfam" id="PF00126">
    <property type="entry name" value="HTH_1"/>
    <property type="match status" value="1"/>
</dbReference>
<protein>
    <submittedName>
        <fullName evidence="6">LysR family transcriptional regulator</fullName>
    </submittedName>
</protein>